<gene>
    <name evidence="7" type="primary">LOC108671279</name>
</gene>
<dbReference type="InterPro" id="IPR002213">
    <property type="entry name" value="UDP_glucos_trans"/>
</dbReference>
<dbReference type="InterPro" id="IPR050271">
    <property type="entry name" value="UDP-glycosyltransferase"/>
</dbReference>
<evidence type="ECO:0000256" key="2">
    <source>
        <dbReference type="ARBA" id="ARBA00022676"/>
    </source>
</evidence>
<evidence type="ECO:0000256" key="5">
    <source>
        <dbReference type="SAM" id="SignalP"/>
    </source>
</evidence>
<dbReference type="RefSeq" id="XP_018014274.1">
    <property type="nucleotide sequence ID" value="XM_018158785.2"/>
</dbReference>
<dbReference type="KEGG" id="hazt:108671279"/>
<feature type="chain" id="PRO_5034204629" evidence="5">
    <location>
        <begin position="21"/>
        <end position="533"/>
    </location>
</feature>
<feature type="transmembrane region" description="Helical" evidence="4">
    <location>
        <begin position="492"/>
        <end position="515"/>
    </location>
</feature>
<dbReference type="OrthoDB" id="5835829at2759"/>
<evidence type="ECO:0000313" key="7">
    <source>
        <dbReference type="RefSeq" id="XP_018014274.1"/>
    </source>
</evidence>
<sequence>MKGVLCFFALFVCRFYAVHCESGATQAGLREKAKGPLGKVLFVAVVGSKSHKNFYYGVSEALANAGYEVTILTPYQPSRKIKNVREIVLESNDIAPHMANVWKDGSFAPIWQLTKFGPELCAKALAADEYSEVLKEKFDIAFVSVFFCECFLGHINAMNIPFVFVNPAEMIGPFSGARMGNPTFPTIDENPMLSFPRPMSFVHRFISSLSEVMLGAMTTYFSYCADSVVRSQGLLPPGTPYLPDIYRNASLMIANSFRLAEHPRPYMPNILLLGGIHLKTPKPLEKDLNDWVESSGDAGFIFFSLGSAVRASDMPAETINLLLEVFKSLEQKVLWKFNLPDLGVDLPPNVRLTTWAPQQDLLGHPKMRLFITHGGLFSTQEATYHGVPVLGLPVFGDQPGNMLKAEAQGWGLKLDWDELSHDRLRSAILRLIDDPVARQRVATIGALMRDRPTSPGDDIVWWTGYIIRTGGARHLQSGAVHVSWYQLYNVDVWAVVVLFVLLILWVEWKIVLFIYRRIVSKPASDVSKKRKKH</sequence>
<dbReference type="PANTHER" id="PTHR48043">
    <property type="entry name" value="EG:EG0003.4 PROTEIN-RELATED"/>
    <property type="match status" value="1"/>
</dbReference>
<dbReference type="SUPFAM" id="SSF53756">
    <property type="entry name" value="UDP-Glycosyltransferase/glycogen phosphorylase"/>
    <property type="match status" value="1"/>
</dbReference>
<keyword evidence="4" id="KW-0472">Membrane</keyword>
<proteinExistence type="inferred from homology"/>
<dbReference type="Proteomes" id="UP000694843">
    <property type="component" value="Unplaced"/>
</dbReference>
<dbReference type="AlphaFoldDB" id="A0A8B7NKT2"/>
<keyword evidence="4" id="KW-0812">Transmembrane</keyword>
<organism evidence="6 7">
    <name type="scientific">Hyalella azteca</name>
    <name type="common">Amphipod</name>
    <dbReference type="NCBI Taxonomy" id="294128"/>
    <lineage>
        <taxon>Eukaryota</taxon>
        <taxon>Metazoa</taxon>
        <taxon>Ecdysozoa</taxon>
        <taxon>Arthropoda</taxon>
        <taxon>Crustacea</taxon>
        <taxon>Multicrustacea</taxon>
        <taxon>Malacostraca</taxon>
        <taxon>Eumalacostraca</taxon>
        <taxon>Peracarida</taxon>
        <taxon>Amphipoda</taxon>
        <taxon>Senticaudata</taxon>
        <taxon>Talitrida</taxon>
        <taxon>Talitroidea</taxon>
        <taxon>Hyalellidae</taxon>
        <taxon>Hyalella</taxon>
    </lineage>
</organism>
<dbReference type="OMA" id="HINAMNI"/>
<reference evidence="7" key="1">
    <citation type="submission" date="2025-08" db="UniProtKB">
        <authorList>
            <consortium name="RefSeq"/>
        </authorList>
    </citation>
    <scope>IDENTIFICATION</scope>
    <source>
        <tissue evidence="7">Whole organism</tissue>
    </source>
</reference>
<keyword evidence="5" id="KW-0732">Signal</keyword>
<keyword evidence="6" id="KW-1185">Reference proteome</keyword>
<accession>A0A8B7NKT2</accession>
<protein>
    <submittedName>
        <fullName evidence="7">UDP-glucosyltransferase 2</fullName>
    </submittedName>
</protein>
<evidence type="ECO:0000256" key="3">
    <source>
        <dbReference type="ARBA" id="ARBA00022679"/>
    </source>
</evidence>
<evidence type="ECO:0000256" key="1">
    <source>
        <dbReference type="ARBA" id="ARBA00009995"/>
    </source>
</evidence>
<name>A0A8B7NKT2_HYAAZ</name>
<keyword evidence="3" id="KW-0808">Transferase</keyword>
<dbReference type="Pfam" id="PF00201">
    <property type="entry name" value="UDPGT"/>
    <property type="match status" value="1"/>
</dbReference>
<evidence type="ECO:0000256" key="4">
    <source>
        <dbReference type="SAM" id="Phobius"/>
    </source>
</evidence>
<keyword evidence="2" id="KW-0328">Glycosyltransferase</keyword>
<comment type="similarity">
    <text evidence="1">Belongs to the UDP-glycosyltransferase family.</text>
</comment>
<dbReference type="GO" id="GO:0008194">
    <property type="term" value="F:UDP-glycosyltransferase activity"/>
    <property type="evidence" value="ECO:0007669"/>
    <property type="project" value="InterPro"/>
</dbReference>
<dbReference type="CDD" id="cd03784">
    <property type="entry name" value="GT1_Gtf-like"/>
    <property type="match status" value="1"/>
</dbReference>
<keyword evidence="4" id="KW-1133">Transmembrane helix</keyword>
<dbReference type="GeneID" id="108671279"/>
<dbReference type="PANTHER" id="PTHR48043:SF159">
    <property type="entry name" value="EG:EG0003.4 PROTEIN-RELATED"/>
    <property type="match status" value="1"/>
</dbReference>
<evidence type="ECO:0000313" key="6">
    <source>
        <dbReference type="Proteomes" id="UP000694843"/>
    </source>
</evidence>
<dbReference type="FunFam" id="3.40.50.2000:FF:000021">
    <property type="entry name" value="UDP-glucuronosyltransferase"/>
    <property type="match status" value="1"/>
</dbReference>
<feature type="signal peptide" evidence="5">
    <location>
        <begin position="1"/>
        <end position="20"/>
    </location>
</feature>
<dbReference type="Gene3D" id="3.40.50.2000">
    <property type="entry name" value="Glycogen Phosphorylase B"/>
    <property type="match status" value="1"/>
</dbReference>